<dbReference type="Gene3D" id="3.60.20.10">
    <property type="entry name" value="Glutamine Phosphoribosylpyrophosphate, subunit 1, domain 1"/>
    <property type="match status" value="1"/>
</dbReference>
<dbReference type="InterPro" id="IPR001353">
    <property type="entry name" value="Proteasome_sua/b"/>
</dbReference>
<dbReference type="InterPro" id="IPR050115">
    <property type="entry name" value="Proteasome_alpha"/>
</dbReference>
<protein>
    <recommendedName>
        <fullName evidence="5">Proteasome subunit alpha type</fullName>
    </recommendedName>
</protein>
<evidence type="ECO:0000256" key="2">
    <source>
        <dbReference type="ARBA" id="ARBA00022942"/>
    </source>
</evidence>
<evidence type="ECO:0000313" key="9">
    <source>
        <dbReference type="EMBL" id="WZN64825.1"/>
    </source>
</evidence>
<dbReference type="FunFam" id="3.60.20.10:FF:000031">
    <property type="entry name" value="Proteasome subunit alpha type"/>
    <property type="match status" value="1"/>
</dbReference>
<accession>A0A7S2T9M2</accession>
<dbReference type="Pfam" id="PF00227">
    <property type="entry name" value="Proteasome"/>
    <property type="match status" value="1"/>
</dbReference>
<dbReference type="PANTHER" id="PTHR11599">
    <property type="entry name" value="PROTEASOME SUBUNIT ALPHA/BETA"/>
    <property type="match status" value="1"/>
</dbReference>
<dbReference type="SMART" id="SM00948">
    <property type="entry name" value="Proteasome_A_N"/>
    <property type="match status" value="1"/>
</dbReference>
<organism evidence="7">
    <name type="scientific">Chloropicon roscoffensis</name>
    <dbReference type="NCBI Taxonomy" id="1461544"/>
    <lineage>
        <taxon>Eukaryota</taxon>
        <taxon>Viridiplantae</taxon>
        <taxon>Chlorophyta</taxon>
        <taxon>Chloropicophyceae</taxon>
        <taxon>Chloropicales</taxon>
        <taxon>Chloropicaceae</taxon>
        <taxon>Chloropicon</taxon>
    </lineage>
</organism>
<evidence type="ECO:0000313" key="8">
    <source>
        <dbReference type="EMBL" id="CAE0192995.1"/>
    </source>
</evidence>
<reference evidence="7" key="1">
    <citation type="submission" date="2021-01" db="EMBL/GenBank/DDBJ databases">
        <authorList>
            <person name="Corre E."/>
            <person name="Pelletier E."/>
            <person name="Niang G."/>
            <person name="Scheremetjew M."/>
            <person name="Finn R."/>
            <person name="Kale V."/>
            <person name="Holt S."/>
            <person name="Cochrane G."/>
            <person name="Meng A."/>
            <person name="Brown T."/>
            <person name="Cohen L."/>
        </authorList>
    </citation>
    <scope>NUCLEOTIDE SEQUENCE</scope>
    <source>
        <strain evidence="8">RCC1871</strain>
        <strain evidence="7">RCC2335</strain>
    </source>
</reference>
<dbReference type="PROSITE" id="PS51475">
    <property type="entry name" value="PROTEASOME_ALPHA_2"/>
    <property type="match status" value="1"/>
</dbReference>
<proteinExistence type="inferred from homology"/>
<comment type="subunit">
    <text evidence="5">The 20S proteasome core is composed of 28 subunits that are arranged in four stacked rings, resulting in a barrel-shaped structure. The two end rings are each formed by seven alpha subunits, and the two central rings are each formed by seven beta subunits.</text>
</comment>
<evidence type="ECO:0000256" key="5">
    <source>
        <dbReference type="RuleBase" id="RU000551"/>
    </source>
</evidence>
<comment type="subcellular location">
    <subcellularLocation>
        <location evidence="5">Cytoplasm</location>
    </subcellularLocation>
    <subcellularLocation>
        <location evidence="5">Nucleus</location>
    </subcellularLocation>
</comment>
<evidence type="ECO:0000259" key="6">
    <source>
        <dbReference type="PROSITE" id="PS00388"/>
    </source>
</evidence>
<dbReference type="SUPFAM" id="SSF56235">
    <property type="entry name" value="N-terminal nucleophile aminohydrolases (Ntn hydrolases)"/>
    <property type="match status" value="1"/>
</dbReference>
<evidence type="ECO:0000256" key="4">
    <source>
        <dbReference type="PROSITE-ProRule" id="PRU00808"/>
    </source>
</evidence>
<evidence type="ECO:0000256" key="3">
    <source>
        <dbReference type="ARBA" id="ARBA00023242"/>
    </source>
</evidence>
<dbReference type="EMBL" id="CP151510">
    <property type="protein sequence ID" value="WZN64825.1"/>
    <property type="molecule type" value="Genomic_DNA"/>
</dbReference>
<dbReference type="GO" id="GO:0006511">
    <property type="term" value="P:ubiquitin-dependent protein catabolic process"/>
    <property type="evidence" value="ECO:0007669"/>
    <property type="project" value="InterPro"/>
</dbReference>
<evidence type="ECO:0000313" key="7">
    <source>
        <dbReference type="EMBL" id="CAD9721355.1"/>
    </source>
</evidence>
<comment type="function">
    <text evidence="1">The proteasome is a multicatalytic proteinase complex which is characterized by its ability to cleave peptides with Arg, Phe, Tyr, Leu, and Glu adjacent to the leaving group at neutral or slightly basic pH. The proteasome has an ATP-dependent proteolytic activity.</text>
</comment>
<dbReference type="InterPro" id="IPR029055">
    <property type="entry name" value="Ntn_hydrolases_N"/>
</dbReference>
<dbReference type="EMBL" id="HBHM01000822">
    <property type="protein sequence ID" value="CAD9721355.1"/>
    <property type="molecule type" value="Transcribed_RNA"/>
</dbReference>
<gene>
    <name evidence="7" type="ORF">CROS1312_LOCUS622</name>
    <name evidence="8" type="ORF">CROS1456_LOCUS6085</name>
    <name evidence="9" type="ORF">HKI87_10g63820</name>
</gene>
<keyword evidence="3 5" id="KW-0539">Nucleus</keyword>
<evidence type="ECO:0000313" key="10">
    <source>
        <dbReference type="Proteomes" id="UP001472866"/>
    </source>
</evidence>
<comment type="similarity">
    <text evidence="4 5">Belongs to the peptidase T1A family.</text>
</comment>
<dbReference type="Pfam" id="PF10584">
    <property type="entry name" value="Proteasome_A_N"/>
    <property type="match status" value="1"/>
</dbReference>
<keyword evidence="5" id="KW-0963">Cytoplasm</keyword>
<dbReference type="PROSITE" id="PS00388">
    <property type="entry name" value="PROTEASOME_ALPHA_1"/>
    <property type="match status" value="1"/>
</dbReference>
<dbReference type="GO" id="GO:0019773">
    <property type="term" value="C:proteasome core complex, alpha-subunit complex"/>
    <property type="evidence" value="ECO:0007669"/>
    <property type="project" value="UniProtKB-UniRule"/>
</dbReference>
<evidence type="ECO:0000256" key="1">
    <source>
        <dbReference type="ARBA" id="ARBA00002000"/>
    </source>
</evidence>
<dbReference type="InterPro" id="IPR000426">
    <property type="entry name" value="Proteasome_asu_N"/>
</dbReference>
<feature type="domain" description="Proteasome alpha-type subunits" evidence="6">
    <location>
        <begin position="5"/>
        <end position="27"/>
    </location>
</feature>
<dbReference type="Proteomes" id="UP001472866">
    <property type="component" value="Chromosome 10"/>
</dbReference>
<keyword evidence="10" id="KW-1185">Reference proteome</keyword>
<name>A0A7S2T9M2_9CHLO</name>
<dbReference type="CDD" id="cd03752">
    <property type="entry name" value="proteasome_alpha_type_4"/>
    <property type="match status" value="1"/>
</dbReference>
<dbReference type="EMBL" id="HBHZ01007846">
    <property type="protein sequence ID" value="CAE0192995.1"/>
    <property type="molecule type" value="Transcribed_RNA"/>
</dbReference>
<sequence length="255" mass="28433">MARRYDSRTTIFSPEGRLYQVEYAMESISNSGSAIGILCKDGVVLATEKKVISKLLDTGAVGCKREKMYKIDDHVAVAVAGLTADANILINKARLNAQQYLFTYQESMPVEQLVRRLCDVKQGYTQFGGMRPFGVSFLYAGWDEEAGFQLYHSDPSGNYAGWKAHAIGANNQQAQNILNQDWKEDFSFRDAMKLALKVLGKTMDSTSLTSDKVEMSVVKRDEETGETLFSYVTEEELDPLTEEVNEEGKAAKSDD</sequence>
<dbReference type="GO" id="GO:0005737">
    <property type="term" value="C:cytoplasm"/>
    <property type="evidence" value="ECO:0007669"/>
    <property type="project" value="UniProtKB-SubCell"/>
</dbReference>
<dbReference type="AlphaFoldDB" id="A0A7S2T9M2"/>
<dbReference type="GO" id="GO:0005634">
    <property type="term" value="C:nucleus"/>
    <property type="evidence" value="ECO:0007669"/>
    <property type="project" value="UniProtKB-SubCell"/>
</dbReference>
<reference evidence="9 10" key="2">
    <citation type="submission" date="2024-03" db="EMBL/GenBank/DDBJ databases">
        <title>Complete genome sequence of the green alga Chloropicon roscoffensis RCC1871.</title>
        <authorList>
            <person name="Lemieux C."/>
            <person name="Pombert J.-F."/>
            <person name="Otis C."/>
            <person name="Turmel M."/>
        </authorList>
    </citation>
    <scope>NUCLEOTIDE SEQUENCE [LARGE SCALE GENOMIC DNA]</scope>
    <source>
        <strain evidence="9 10">RCC1871</strain>
    </source>
</reference>
<dbReference type="NCBIfam" id="NF003075">
    <property type="entry name" value="PRK03996.1"/>
    <property type="match status" value="1"/>
</dbReference>
<keyword evidence="2 4" id="KW-0647">Proteasome</keyword>
<dbReference type="InterPro" id="IPR023332">
    <property type="entry name" value="Proteasome_alpha-type"/>
</dbReference>